<dbReference type="PANTHER" id="PTHR35586">
    <property type="entry name" value="SLL1691 PROTEIN"/>
    <property type="match status" value="1"/>
</dbReference>
<dbReference type="KEGG" id="tsy:THSYN_07120"/>
<dbReference type="Proteomes" id="UP000232638">
    <property type="component" value="Chromosome"/>
</dbReference>
<evidence type="ECO:0000313" key="3">
    <source>
        <dbReference type="Proteomes" id="UP000232638"/>
    </source>
</evidence>
<dbReference type="AlphaFoldDB" id="A0A2K8U575"/>
<sequence length="291" mass="33362">MKTDKQIYTLLGADPDFLRVLTDGIAVRGPYLFEALDVKGLERRTDGVLIPRAQDEDIWVMEFQAQSDPLIYHRLLLEMALVGERHPRRVVRGFVLFAEATLDPCTEPWHGLMTRDPQPPLRRAYLPEVLKRLAREAPDHPLLGVFLPYLEADLERLRRQAPTVYRQLQATALPEASRRHCVAVFQSWLMARFKSLSLEEILKMLGELTPLEETRAYKELVAKGVTIGHQEGRRREARRLVLLLLQRRIGVVPAAQQRRIAALSVEQLESLGTALLDFRDLSELNAWLADH</sequence>
<dbReference type="Pfam" id="PF14261">
    <property type="entry name" value="DUF4351"/>
    <property type="match status" value="1"/>
</dbReference>
<dbReference type="InterPro" id="IPR025587">
    <property type="entry name" value="DUF4351"/>
</dbReference>
<dbReference type="EMBL" id="CP020370">
    <property type="protein sequence ID" value="AUB80743.1"/>
    <property type="molecule type" value="Genomic_DNA"/>
</dbReference>
<gene>
    <name evidence="2" type="ORF">THSYN_07120</name>
</gene>
<organism evidence="2 3">
    <name type="scientific">Candidatus Thiodictyon syntrophicum</name>
    <dbReference type="NCBI Taxonomy" id="1166950"/>
    <lineage>
        <taxon>Bacteria</taxon>
        <taxon>Pseudomonadati</taxon>
        <taxon>Pseudomonadota</taxon>
        <taxon>Gammaproteobacteria</taxon>
        <taxon>Chromatiales</taxon>
        <taxon>Chromatiaceae</taxon>
        <taxon>Thiodictyon</taxon>
    </lineage>
</organism>
<proteinExistence type="predicted"/>
<evidence type="ECO:0000259" key="1">
    <source>
        <dbReference type="Pfam" id="PF14261"/>
    </source>
</evidence>
<keyword evidence="3" id="KW-1185">Reference proteome</keyword>
<dbReference type="InterPro" id="IPR022573">
    <property type="entry name" value="DUF2887"/>
</dbReference>
<evidence type="ECO:0000313" key="2">
    <source>
        <dbReference type="EMBL" id="AUB80743.1"/>
    </source>
</evidence>
<dbReference type="RefSeq" id="WP_100918532.1">
    <property type="nucleotide sequence ID" value="NZ_CP020370.1"/>
</dbReference>
<name>A0A2K8U575_9GAMM</name>
<accession>A0A2K8U575</accession>
<dbReference type="PANTHER" id="PTHR35586:SF2">
    <property type="entry name" value="SLL1542 PROTEIN"/>
    <property type="match status" value="1"/>
</dbReference>
<reference evidence="2 3" key="1">
    <citation type="submission" date="2017-03" db="EMBL/GenBank/DDBJ databases">
        <title>Complete genome sequence of Candidatus 'Thiodictyon syntrophicum' sp. nov. strain Cad16T, a photolithoautotroph purple sulfur bacterium isolated from an alpine meromictic lake.</title>
        <authorList>
            <person name="Luedin S.M."/>
            <person name="Pothier J.F."/>
            <person name="Danza F."/>
            <person name="Storelli N."/>
            <person name="Wittwer M."/>
            <person name="Tonolla M."/>
        </authorList>
    </citation>
    <scope>NUCLEOTIDE SEQUENCE [LARGE SCALE GENOMIC DNA]</scope>
    <source>
        <strain evidence="2 3">Cad16T</strain>
    </source>
</reference>
<dbReference type="OrthoDB" id="452374at2"/>
<protein>
    <recommendedName>
        <fullName evidence="1">DUF4351 domain-containing protein</fullName>
    </recommendedName>
</protein>
<feature type="domain" description="DUF4351" evidence="1">
    <location>
        <begin position="230"/>
        <end position="288"/>
    </location>
</feature>
<dbReference type="Pfam" id="PF11103">
    <property type="entry name" value="DUF2887"/>
    <property type="match status" value="1"/>
</dbReference>